<feature type="transmembrane region" description="Helical" evidence="11">
    <location>
        <begin position="164"/>
        <end position="181"/>
    </location>
</feature>
<comment type="catalytic activity">
    <reaction evidence="11">
        <text>[GlcNAc-(1-&gt;4)-Mur2Ac(oyl-L-Ala-gamma-D-Glu-L-Lys-D-Ala-D-Ala)](n)-di-trans,octa-cis-undecaprenyl diphosphate + beta-D-GlcNAc-(1-&gt;4)-Mur2Ac(oyl-L-Ala-gamma-D-Glu-L-Lys-D-Ala-D-Ala)-di-trans,octa-cis-undecaprenyl diphosphate = [GlcNAc-(1-&gt;4)-Mur2Ac(oyl-L-Ala-gamma-D-Glu-L-Lys-D-Ala-D-Ala)](n+1)-di-trans,octa-cis-undecaprenyl diphosphate + di-trans,octa-cis-undecaprenyl diphosphate + H(+)</text>
        <dbReference type="Rhea" id="RHEA:23708"/>
        <dbReference type="Rhea" id="RHEA-COMP:9602"/>
        <dbReference type="Rhea" id="RHEA-COMP:9603"/>
        <dbReference type="ChEBI" id="CHEBI:15378"/>
        <dbReference type="ChEBI" id="CHEBI:58405"/>
        <dbReference type="ChEBI" id="CHEBI:60033"/>
        <dbReference type="ChEBI" id="CHEBI:78435"/>
        <dbReference type="EC" id="2.4.99.28"/>
    </reaction>
</comment>
<dbReference type="Proteomes" id="UP001209257">
    <property type="component" value="Unassembled WGS sequence"/>
</dbReference>
<feature type="transmembrane region" description="Helical" evidence="11">
    <location>
        <begin position="341"/>
        <end position="362"/>
    </location>
</feature>
<keyword evidence="9 11" id="KW-0472">Membrane</keyword>
<keyword evidence="7 11" id="KW-0573">Peptidoglycan synthesis</keyword>
<feature type="transmembrane region" description="Helical" evidence="11">
    <location>
        <begin position="53"/>
        <end position="72"/>
    </location>
</feature>
<protein>
    <recommendedName>
        <fullName evidence="11">Peptidoglycan glycosyltransferase MrdB</fullName>
        <shortName evidence="11">PGT</shortName>
        <ecNumber evidence="11">2.4.99.28</ecNumber>
    </recommendedName>
    <alternativeName>
        <fullName evidence="11">Cell elongation protein RodA</fullName>
    </alternativeName>
    <alternativeName>
        <fullName evidence="11">Cell wall polymerase</fullName>
    </alternativeName>
    <alternativeName>
        <fullName evidence="11">Peptidoglycan polymerase</fullName>
        <shortName evidence="11">PG polymerase</shortName>
    </alternativeName>
</protein>
<sequence length="371" mass="40529">MKRTTLKPNQISLLQRIHIDGWLLLGLLALMAVGLITLYSASGQDPGQMERQFTRLAVAAVVMLVMAQVPPMAYRRLSVYAYGLGLLMLIAVLVVGVVGKGAQRWLDLGFIRFQPSELMKLAVPMMVAWYISKFTLPPKHMQVGIGFAMVVVPTILIARQPDLGTSLLIASSGIFAIFLAGMSWKLIGFVAVALGAFAPIMWFFLMQEYQKQRVTTFLNPESDPLGAGYHIIQSKIAIGSGGVDGKGWLQGTQSQLEFLPERHTDFIFSVFSEEFGLIGVLGLLAIYLFIILRGLIIASRAQDAYSKLLAGSITLTFFVYVFVNMGMVSGLLPVVGVPLPLVSYGGTSMVTLMAGFGMLMAISTQKRFMSR</sequence>
<reference evidence="13" key="1">
    <citation type="submission" date="2023-07" db="EMBL/GenBank/DDBJ databases">
        <title>Study on multiphase classification of strain Alteromonas salexigens isolated from the Yellow Sea.</title>
        <authorList>
            <person name="Sun L."/>
        </authorList>
    </citation>
    <scope>NUCLEOTIDE SEQUENCE [LARGE SCALE GENOMIC DNA]</scope>
    <source>
        <strain evidence="13">ASW11-19</strain>
    </source>
</reference>
<comment type="pathway">
    <text evidence="11">Cell wall biogenesis; peptidoglycan biosynthesis.</text>
</comment>
<keyword evidence="2 11" id="KW-1003">Cell membrane</keyword>
<feature type="transmembrane region" description="Helical" evidence="11">
    <location>
        <begin position="118"/>
        <end position="136"/>
    </location>
</feature>
<accession>A0ABT2VQ20</accession>
<dbReference type="InterPro" id="IPR011923">
    <property type="entry name" value="RodA/MrdB"/>
</dbReference>
<evidence type="ECO:0000256" key="9">
    <source>
        <dbReference type="ARBA" id="ARBA00023136"/>
    </source>
</evidence>
<evidence type="ECO:0000313" key="13">
    <source>
        <dbReference type="Proteomes" id="UP001209257"/>
    </source>
</evidence>
<gene>
    <name evidence="11 12" type="primary">rodA</name>
    <name evidence="11" type="synonym">mrdB</name>
    <name evidence="12" type="ORF">OCL06_06975</name>
</gene>
<evidence type="ECO:0000313" key="12">
    <source>
        <dbReference type="EMBL" id="MCU7554336.1"/>
    </source>
</evidence>
<evidence type="ECO:0000256" key="7">
    <source>
        <dbReference type="ARBA" id="ARBA00022984"/>
    </source>
</evidence>
<comment type="function">
    <text evidence="11">Peptidoglycan polymerase that is essential for cell wall elongation.</text>
</comment>
<dbReference type="PANTHER" id="PTHR30474:SF1">
    <property type="entry name" value="PEPTIDOGLYCAN GLYCOSYLTRANSFERASE MRDB"/>
    <property type="match status" value="1"/>
</dbReference>
<comment type="similarity">
    <text evidence="11">Belongs to the SEDS family. MrdB/RodA subfamily.</text>
</comment>
<evidence type="ECO:0000256" key="5">
    <source>
        <dbReference type="ARBA" id="ARBA00022692"/>
    </source>
</evidence>
<evidence type="ECO:0000256" key="1">
    <source>
        <dbReference type="ARBA" id="ARBA00004141"/>
    </source>
</evidence>
<feature type="transmembrane region" description="Helical" evidence="11">
    <location>
        <begin position="143"/>
        <end position="158"/>
    </location>
</feature>
<evidence type="ECO:0000256" key="10">
    <source>
        <dbReference type="ARBA" id="ARBA00023316"/>
    </source>
</evidence>
<evidence type="ECO:0000256" key="4">
    <source>
        <dbReference type="ARBA" id="ARBA00022679"/>
    </source>
</evidence>
<evidence type="ECO:0000256" key="8">
    <source>
        <dbReference type="ARBA" id="ARBA00022989"/>
    </source>
</evidence>
<dbReference type="HAMAP" id="MF_02079">
    <property type="entry name" value="PGT_RodA"/>
    <property type="match status" value="1"/>
</dbReference>
<dbReference type="InterPro" id="IPR001182">
    <property type="entry name" value="FtsW/RodA"/>
</dbReference>
<dbReference type="EMBL" id="JAOTJC010000006">
    <property type="protein sequence ID" value="MCU7554336.1"/>
    <property type="molecule type" value="Genomic_DNA"/>
</dbReference>
<keyword evidence="8 11" id="KW-1133">Transmembrane helix</keyword>
<proteinExistence type="inferred from homology"/>
<keyword evidence="11" id="KW-0997">Cell inner membrane</keyword>
<keyword evidence="6 11" id="KW-0133">Cell shape</keyword>
<name>A0ABT2VQ20_9ALTE</name>
<comment type="caution">
    <text evidence="12">The sequence shown here is derived from an EMBL/GenBank/DDBJ whole genome shotgun (WGS) entry which is preliminary data.</text>
</comment>
<evidence type="ECO:0000256" key="11">
    <source>
        <dbReference type="HAMAP-Rule" id="MF_02079"/>
    </source>
</evidence>
<keyword evidence="4 11" id="KW-0808">Transferase</keyword>
<keyword evidence="10 11" id="KW-0961">Cell wall biogenesis/degradation</keyword>
<keyword evidence="5 11" id="KW-0812">Transmembrane</keyword>
<dbReference type="InterPro" id="IPR018365">
    <property type="entry name" value="Cell_cycle_FtsW-rel_CS"/>
</dbReference>
<dbReference type="PANTHER" id="PTHR30474">
    <property type="entry name" value="CELL CYCLE PROTEIN"/>
    <property type="match status" value="1"/>
</dbReference>
<dbReference type="EC" id="2.4.99.28" evidence="11"/>
<evidence type="ECO:0000256" key="2">
    <source>
        <dbReference type="ARBA" id="ARBA00022475"/>
    </source>
</evidence>
<keyword evidence="3 11" id="KW-0328">Glycosyltransferase</keyword>
<evidence type="ECO:0000256" key="6">
    <source>
        <dbReference type="ARBA" id="ARBA00022960"/>
    </source>
</evidence>
<feature type="transmembrane region" description="Helical" evidence="11">
    <location>
        <begin position="308"/>
        <end position="335"/>
    </location>
</feature>
<feature type="transmembrane region" description="Helical" evidence="11">
    <location>
        <begin position="186"/>
        <end position="205"/>
    </location>
</feature>
<organism evidence="12 13">
    <name type="scientific">Alteromonas salexigens</name>
    <dbReference type="NCBI Taxonomy" id="2982530"/>
    <lineage>
        <taxon>Bacteria</taxon>
        <taxon>Pseudomonadati</taxon>
        <taxon>Pseudomonadota</taxon>
        <taxon>Gammaproteobacteria</taxon>
        <taxon>Alteromonadales</taxon>
        <taxon>Alteromonadaceae</taxon>
        <taxon>Alteromonas/Salinimonas group</taxon>
        <taxon>Alteromonas</taxon>
    </lineage>
</organism>
<feature type="transmembrane region" description="Helical" evidence="11">
    <location>
        <begin position="275"/>
        <end position="296"/>
    </location>
</feature>
<dbReference type="PROSITE" id="PS00428">
    <property type="entry name" value="FTSW_RODA_SPOVE"/>
    <property type="match status" value="1"/>
</dbReference>
<feature type="transmembrane region" description="Helical" evidence="11">
    <location>
        <begin position="21"/>
        <end position="41"/>
    </location>
</feature>
<keyword evidence="13" id="KW-1185">Reference proteome</keyword>
<feature type="transmembrane region" description="Helical" evidence="11">
    <location>
        <begin position="79"/>
        <end position="98"/>
    </location>
</feature>
<dbReference type="Pfam" id="PF01098">
    <property type="entry name" value="FTSW_RODA_SPOVE"/>
    <property type="match status" value="1"/>
</dbReference>
<dbReference type="RefSeq" id="WP_262993013.1">
    <property type="nucleotide sequence ID" value="NZ_JAOTJC010000006.1"/>
</dbReference>
<dbReference type="NCBIfam" id="TIGR02210">
    <property type="entry name" value="rodA_shape"/>
    <property type="match status" value="1"/>
</dbReference>
<evidence type="ECO:0000256" key="3">
    <source>
        <dbReference type="ARBA" id="ARBA00022676"/>
    </source>
</evidence>
<comment type="subcellular location">
    <subcellularLocation>
        <location evidence="11">Cell inner membrane</location>
        <topology evidence="11">Multi-pass membrane protein</topology>
    </subcellularLocation>
    <subcellularLocation>
        <location evidence="1">Membrane</location>
        <topology evidence="1">Multi-pass membrane protein</topology>
    </subcellularLocation>
</comment>